<dbReference type="EMBL" id="BDEQ01000001">
    <property type="protein sequence ID" value="GAT94112.1"/>
    <property type="molecule type" value="Genomic_DNA"/>
</dbReference>
<dbReference type="VEuPathDB" id="AmoebaDB:EHI7A_007990"/>
<reference evidence="3 4" key="1">
    <citation type="submission" date="2016-05" db="EMBL/GenBank/DDBJ databases">
        <title>First whole genome sequencing of Entamoeba histolytica HM1:IMSS-clone-6.</title>
        <authorList>
            <person name="Mukherjee Avik.K."/>
            <person name="Izumyama S."/>
            <person name="Nakada-Tsukui K."/>
            <person name="Nozaki T."/>
        </authorList>
    </citation>
    <scope>NUCLEOTIDE SEQUENCE [LARGE SCALE GENOMIC DNA]</scope>
    <source>
        <strain evidence="3 4">HM1:IMSS clone 6</strain>
    </source>
</reference>
<organism evidence="3 4">
    <name type="scientific">Entamoeba histolytica</name>
    <dbReference type="NCBI Taxonomy" id="5759"/>
    <lineage>
        <taxon>Eukaryota</taxon>
        <taxon>Amoebozoa</taxon>
        <taxon>Evosea</taxon>
        <taxon>Archamoebae</taxon>
        <taxon>Mastigamoebida</taxon>
        <taxon>Entamoebidae</taxon>
        <taxon>Entamoeba</taxon>
    </lineage>
</organism>
<keyword evidence="1" id="KW-0175">Coiled coil</keyword>
<feature type="coiled-coil region" evidence="1">
    <location>
        <begin position="139"/>
        <end position="176"/>
    </location>
</feature>
<dbReference type="VEuPathDB" id="AmoebaDB:KM1_019750"/>
<dbReference type="AlphaFoldDB" id="A0A5K1UKG0"/>
<dbReference type="VEuPathDB" id="AmoebaDB:EHI8A_005210"/>
<dbReference type="Proteomes" id="UP000078387">
    <property type="component" value="Unassembled WGS sequence"/>
</dbReference>
<dbReference type="OMA" id="QCELEPK"/>
<dbReference type="VEuPathDB" id="AmoebaDB:EHI_009650"/>
<feature type="compositionally biased region" description="Basic and acidic residues" evidence="2">
    <location>
        <begin position="7"/>
        <end position="18"/>
    </location>
</feature>
<comment type="caution">
    <text evidence="3">The sequence shown here is derived from an EMBL/GenBank/DDBJ whole genome shotgun (WGS) entry which is preliminary data.</text>
</comment>
<evidence type="ECO:0000313" key="4">
    <source>
        <dbReference type="Proteomes" id="UP000078387"/>
    </source>
</evidence>
<sequence>MSNNNSRQDDFDLKKEEQIESTQQTDFNSRMDLMSKQQNEDQRLFEQKLKEAIKAMNEEIESYKSALEVMKKTYVHLLDETRNEEEKGFDVVMGKETRDQKLKEIQEKMIELNTIYNAKSKDIKTVIENAAKKLKFEELKQMKMRVQEMINSLKEYKSIMEQNAEKSEEIANTQKTLNQQLGYVLNKKKLVTTTKEQLSQFIKNKNSDEIECLYQIHCDEFFQCELEPNEWLNIPLIILNNIETHCSTLKIEIVIDSLEKFAEVQGSSQLSNDSLSILNTVNSHLSHLISSPLAIQCPNSVTAYRISQTIYAEYTTASPTVPTTFSL</sequence>
<evidence type="ECO:0000313" key="3">
    <source>
        <dbReference type="EMBL" id="GAT94112.1"/>
    </source>
</evidence>
<evidence type="ECO:0000256" key="1">
    <source>
        <dbReference type="SAM" id="Coils"/>
    </source>
</evidence>
<gene>
    <name evidence="3" type="ORF">CL6EHI_009650</name>
</gene>
<protein>
    <submittedName>
        <fullName evidence="3">Uncharacterized protein</fullName>
    </submittedName>
</protein>
<feature type="coiled-coil region" evidence="1">
    <location>
        <begin position="46"/>
        <end position="73"/>
    </location>
</feature>
<name>A0A5K1UKG0_ENTHI</name>
<feature type="region of interest" description="Disordered" evidence="2">
    <location>
        <begin position="1"/>
        <end position="31"/>
    </location>
</feature>
<evidence type="ECO:0000256" key="2">
    <source>
        <dbReference type="SAM" id="MobiDB-lite"/>
    </source>
</evidence>
<proteinExistence type="predicted"/>
<dbReference type="VEuPathDB" id="AmoebaDB:EHI5A_024950"/>
<accession>A0A5K1UKG0</accession>